<dbReference type="Pfam" id="PF12146">
    <property type="entry name" value="Hydrolase_4"/>
    <property type="match status" value="1"/>
</dbReference>
<dbReference type="Gene3D" id="3.40.50.1820">
    <property type="entry name" value="alpha/beta hydrolase"/>
    <property type="match status" value="1"/>
</dbReference>
<dbReference type="InterPro" id="IPR029058">
    <property type="entry name" value="AB_hydrolase_fold"/>
</dbReference>
<accession>A0A3S0NEX2</accession>
<feature type="region of interest" description="Disordered" evidence="1">
    <location>
        <begin position="58"/>
        <end position="78"/>
    </location>
</feature>
<sequence length="78" mass="8295">MRHWPAAGERRAVVPGGHNGFNDHGGSFAVFAEALTQAGIIIHAHDQRGFGTTAQRRYLAGPRAPGPRRDDAARPAVA</sequence>
<reference evidence="3" key="1">
    <citation type="submission" date="2018-12" db="EMBL/GenBank/DDBJ databases">
        <authorList>
            <person name="Jadhav K."/>
            <person name="Kushwaha B."/>
            <person name="Jadhav I."/>
        </authorList>
    </citation>
    <scope>NUCLEOTIDE SEQUENCE [LARGE SCALE GENOMIC DNA]</scope>
    <source>
        <strain evidence="3">SBS 10</strain>
    </source>
</reference>
<gene>
    <name evidence="3" type="ORF">DSL92_04600</name>
</gene>
<evidence type="ECO:0000256" key="1">
    <source>
        <dbReference type="SAM" id="MobiDB-lite"/>
    </source>
</evidence>
<evidence type="ECO:0000313" key="3">
    <source>
        <dbReference type="EMBL" id="RUA22662.1"/>
    </source>
</evidence>
<organism evidence="3">
    <name type="scientific">Billgrantia gudaonensis</name>
    <dbReference type="NCBI Taxonomy" id="376427"/>
    <lineage>
        <taxon>Bacteria</taxon>
        <taxon>Pseudomonadati</taxon>
        <taxon>Pseudomonadota</taxon>
        <taxon>Gammaproteobacteria</taxon>
        <taxon>Oceanospirillales</taxon>
        <taxon>Halomonadaceae</taxon>
        <taxon>Billgrantia</taxon>
    </lineage>
</organism>
<dbReference type="EMBL" id="RXHI01000012">
    <property type="protein sequence ID" value="RUA22662.1"/>
    <property type="molecule type" value="Genomic_DNA"/>
</dbReference>
<name>A0A3S0NEX2_9GAMM</name>
<evidence type="ECO:0000259" key="2">
    <source>
        <dbReference type="Pfam" id="PF12146"/>
    </source>
</evidence>
<dbReference type="SUPFAM" id="SSF53474">
    <property type="entry name" value="alpha/beta-Hydrolases"/>
    <property type="match status" value="1"/>
</dbReference>
<feature type="compositionally biased region" description="Basic and acidic residues" evidence="1">
    <location>
        <begin position="67"/>
        <end position="78"/>
    </location>
</feature>
<proteinExistence type="predicted"/>
<comment type="caution">
    <text evidence="3">The sequence shown here is derived from an EMBL/GenBank/DDBJ whole genome shotgun (WGS) entry which is preliminary data.</text>
</comment>
<dbReference type="InterPro" id="IPR022742">
    <property type="entry name" value="Hydrolase_4"/>
</dbReference>
<feature type="domain" description="Serine aminopeptidase S33" evidence="2">
    <location>
        <begin position="19"/>
        <end position="58"/>
    </location>
</feature>
<protein>
    <recommendedName>
        <fullName evidence="2">Serine aminopeptidase S33 domain-containing protein</fullName>
    </recommendedName>
</protein>
<dbReference type="AlphaFoldDB" id="A0A3S0NEX2"/>